<evidence type="ECO:0000313" key="8">
    <source>
        <dbReference type="Proteomes" id="UP000222564"/>
    </source>
</evidence>
<gene>
    <name evidence="7" type="ORF">P378_20355</name>
</gene>
<name>A0A2C6MBD6_9FIRM</name>
<accession>A0A2C6MBD6</accession>
<evidence type="ECO:0000256" key="1">
    <source>
        <dbReference type="ARBA" id="ARBA00004651"/>
    </source>
</evidence>
<dbReference type="AlphaFoldDB" id="A0A2C6MBD6"/>
<keyword evidence="4" id="KW-1133">Transmembrane helix</keyword>
<proteinExistence type="predicted"/>
<dbReference type="Proteomes" id="UP000222564">
    <property type="component" value="Unassembled WGS sequence"/>
</dbReference>
<evidence type="ECO:0000256" key="4">
    <source>
        <dbReference type="ARBA" id="ARBA00022989"/>
    </source>
</evidence>
<dbReference type="InterPro" id="IPR019264">
    <property type="entry name" value="DUF2179"/>
</dbReference>
<keyword evidence="8" id="KW-1185">Reference proteome</keyword>
<evidence type="ECO:0000259" key="6">
    <source>
        <dbReference type="Pfam" id="PF10035"/>
    </source>
</evidence>
<dbReference type="InterPro" id="IPR015867">
    <property type="entry name" value="N-reg_PII/ATP_PRibTrfase_C"/>
</dbReference>
<organism evidence="7 8">
    <name type="scientific">Desulforamulus profundi</name>
    <dbReference type="NCBI Taxonomy" id="1383067"/>
    <lineage>
        <taxon>Bacteria</taxon>
        <taxon>Bacillati</taxon>
        <taxon>Bacillota</taxon>
        <taxon>Clostridia</taxon>
        <taxon>Eubacteriales</taxon>
        <taxon>Peptococcaceae</taxon>
        <taxon>Desulforamulus</taxon>
    </lineage>
</organism>
<dbReference type="GO" id="GO:0005886">
    <property type="term" value="C:plasma membrane"/>
    <property type="evidence" value="ECO:0007669"/>
    <property type="project" value="UniProtKB-SubCell"/>
</dbReference>
<dbReference type="EMBL" id="AWQQ01000148">
    <property type="protein sequence ID" value="PHJ36805.1"/>
    <property type="molecule type" value="Genomic_DNA"/>
</dbReference>
<evidence type="ECO:0000256" key="3">
    <source>
        <dbReference type="ARBA" id="ARBA00022692"/>
    </source>
</evidence>
<reference evidence="7 8" key="1">
    <citation type="submission" date="2013-09" db="EMBL/GenBank/DDBJ databases">
        <title>Biodegradation of hydrocarbons in the deep terrestrial subsurface : characterization of a microbial consortium composed of two Desulfotomaculum species originating from a deep geological formation.</title>
        <authorList>
            <person name="Aullo T."/>
            <person name="Berlendis S."/>
            <person name="Lascourreges J.-F."/>
            <person name="Dessort D."/>
            <person name="Saint-Laurent S."/>
            <person name="Schraauwers B."/>
            <person name="Mas J."/>
            <person name="Magot M."/>
            <person name="Ranchou-Peyruse A."/>
        </authorList>
    </citation>
    <scope>NUCLEOTIDE SEQUENCE [LARGE SCALE GENOMIC DNA]</scope>
    <source>
        <strain evidence="7 8">Bs107</strain>
    </source>
</reference>
<comment type="subcellular location">
    <subcellularLocation>
        <location evidence="1">Cell membrane</location>
        <topology evidence="1">Multi-pass membrane protein</topology>
    </subcellularLocation>
</comment>
<evidence type="ECO:0000313" key="7">
    <source>
        <dbReference type="EMBL" id="PHJ36805.1"/>
    </source>
</evidence>
<protein>
    <recommendedName>
        <fullName evidence="6">DUF2179 domain-containing protein</fullName>
    </recommendedName>
</protein>
<feature type="domain" description="DUF2179" evidence="6">
    <location>
        <begin position="2"/>
        <end position="30"/>
    </location>
</feature>
<evidence type="ECO:0000256" key="5">
    <source>
        <dbReference type="ARBA" id="ARBA00023136"/>
    </source>
</evidence>
<dbReference type="Pfam" id="PF10035">
    <property type="entry name" value="DUF2179"/>
    <property type="match status" value="1"/>
</dbReference>
<comment type="caution">
    <text evidence="7">The sequence shown here is derived from an EMBL/GenBank/DDBJ whole genome shotgun (WGS) entry which is preliminary data.</text>
</comment>
<dbReference type="Gene3D" id="3.30.70.120">
    <property type="match status" value="1"/>
</dbReference>
<sequence>MVTRLEISKLRSIVYDFDPEAFMAIEEVHKYLNFYWFR</sequence>
<evidence type="ECO:0000256" key="2">
    <source>
        <dbReference type="ARBA" id="ARBA00022475"/>
    </source>
</evidence>
<keyword evidence="5" id="KW-0472">Membrane</keyword>
<keyword evidence="3" id="KW-0812">Transmembrane</keyword>
<keyword evidence="2" id="KW-1003">Cell membrane</keyword>